<evidence type="ECO:0000259" key="14">
    <source>
        <dbReference type="SMART" id="SM00852"/>
    </source>
</evidence>
<dbReference type="STRING" id="1218173.BALCAV_0209095"/>
<dbReference type="InterPro" id="IPR036688">
    <property type="entry name" value="MoeA_C_domain_IV_sf"/>
</dbReference>
<reference evidence="15 17" key="1">
    <citation type="journal article" date="2014" name="Genome Announc.">
        <title>Draft Genome Sequence of Bacillus alcalophilus AV1934, a Classic Alkaliphile Isolated from Human Feces in 1934.</title>
        <authorList>
            <person name="Attie O."/>
            <person name="Jayaprakash A."/>
            <person name="Shah H."/>
            <person name="Paulsen I.T."/>
            <person name="Morino M."/>
            <person name="Takahashi Y."/>
            <person name="Narumi I."/>
            <person name="Sachidanandam R."/>
            <person name="Satoh K."/>
            <person name="Ito M."/>
            <person name="Krulwich T.A."/>
        </authorList>
    </citation>
    <scope>NUCLEOTIDE SEQUENCE [LARGE SCALE GENOMIC DNA]</scope>
    <source>
        <strain evidence="15 17">AV1934</strain>
    </source>
</reference>
<dbReference type="EC" id="2.10.1.1" evidence="5 13"/>
<keyword evidence="9 13" id="KW-0479">Metal-binding</keyword>
<dbReference type="GO" id="GO:0061599">
    <property type="term" value="F:molybdopterin molybdotransferase activity"/>
    <property type="evidence" value="ECO:0007669"/>
    <property type="project" value="UniProtKB-UniRule"/>
</dbReference>
<gene>
    <name evidence="16" type="ORF">AJ85_16325</name>
    <name evidence="15" type="ORF">BALCAV_0209095</name>
</gene>
<dbReference type="PANTHER" id="PTHR10192:SF5">
    <property type="entry name" value="GEPHYRIN"/>
    <property type="match status" value="1"/>
</dbReference>
<dbReference type="InterPro" id="IPR038987">
    <property type="entry name" value="MoeA-like"/>
</dbReference>
<evidence type="ECO:0000256" key="2">
    <source>
        <dbReference type="ARBA" id="ARBA00002901"/>
    </source>
</evidence>
<dbReference type="InterPro" id="IPR005111">
    <property type="entry name" value="MoeA_C_domain_IV"/>
</dbReference>
<keyword evidence="7 13" id="KW-0500">Molybdenum</keyword>
<evidence type="ECO:0000256" key="7">
    <source>
        <dbReference type="ARBA" id="ARBA00022505"/>
    </source>
</evidence>
<evidence type="ECO:0000256" key="9">
    <source>
        <dbReference type="ARBA" id="ARBA00022723"/>
    </source>
</evidence>
<evidence type="ECO:0000256" key="13">
    <source>
        <dbReference type="RuleBase" id="RU365090"/>
    </source>
</evidence>
<dbReference type="PANTHER" id="PTHR10192">
    <property type="entry name" value="MOLYBDOPTERIN BIOSYNTHESIS PROTEIN"/>
    <property type="match status" value="1"/>
</dbReference>
<comment type="cofactor">
    <cofactor evidence="1 13">
        <name>Mg(2+)</name>
        <dbReference type="ChEBI" id="CHEBI:18420"/>
    </cofactor>
</comment>
<feature type="domain" description="MoaB/Mog" evidence="14">
    <location>
        <begin position="189"/>
        <end position="327"/>
    </location>
</feature>
<dbReference type="Pfam" id="PF03453">
    <property type="entry name" value="MoeA_N"/>
    <property type="match status" value="1"/>
</dbReference>
<comment type="catalytic activity">
    <reaction evidence="12">
        <text>adenylyl-molybdopterin + molybdate = Mo-molybdopterin + AMP + H(+)</text>
        <dbReference type="Rhea" id="RHEA:35047"/>
        <dbReference type="ChEBI" id="CHEBI:15378"/>
        <dbReference type="ChEBI" id="CHEBI:36264"/>
        <dbReference type="ChEBI" id="CHEBI:62727"/>
        <dbReference type="ChEBI" id="CHEBI:71302"/>
        <dbReference type="ChEBI" id="CHEBI:456215"/>
        <dbReference type="EC" id="2.10.1.1"/>
    </reaction>
</comment>
<dbReference type="InterPro" id="IPR001453">
    <property type="entry name" value="MoaB/Mog_dom"/>
</dbReference>
<dbReference type="InterPro" id="IPR005110">
    <property type="entry name" value="MoeA_linker/N"/>
</dbReference>
<evidence type="ECO:0000256" key="12">
    <source>
        <dbReference type="ARBA" id="ARBA00047317"/>
    </source>
</evidence>
<evidence type="ECO:0000256" key="5">
    <source>
        <dbReference type="ARBA" id="ARBA00013269"/>
    </source>
</evidence>
<evidence type="ECO:0000256" key="3">
    <source>
        <dbReference type="ARBA" id="ARBA00005046"/>
    </source>
</evidence>
<dbReference type="FunFam" id="2.170.190.11:FF:000001">
    <property type="entry name" value="Molybdopterin molybdenumtransferase"/>
    <property type="match status" value="1"/>
</dbReference>
<dbReference type="Proteomes" id="UP000297014">
    <property type="component" value="Unassembled WGS sequence"/>
</dbReference>
<sequence>MVDIRKPILVSEAVSAVLNHAKAGETEFISIDDCEERYLASDLIADHDVPPFDRSPLDGFAIRAVDSQGVTEESPKSFKVIEEIGAGAVAAKIPTQNEAIRIMTGAQIPAGTDVIVMFELVREFEKEGEAYFELTQSFQSGDNISFQGEDAQKGASLVQKGVRITPGIKALLATFGYAEVEVFKKPKVGIIATGTELLDVDEELQPGKIRNSNAYMVAAQIKKVGAEPVYFGQLVDDLEESFQKISLELEKVDYLITTGGVSVGDYDFLPEIYKRLGANVLFNKIAMRPGSVTTVAEVNGKLLFGLSGNPSACFVGFELLVRPAILTSFSVGKPHLQKLQATLVVDNDKSNNFSRFIRSYMYFDNGKFYVKPTGLDKSGVVSSLADANCLMMLPGGANGFQKGDVVDVLLLTGEGSEWPWTTV</sequence>
<evidence type="ECO:0000313" key="16">
    <source>
        <dbReference type="EMBL" id="THG92184.1"/>
    </source>
</evidence>
<dbReference type="UniPathway" id="UPA00344"/>
<dbReference type="NCBIfam" id="NF045515">
    <property type="entry name" value="Glp_gephyrin"/>
    <property type="match status" value="1"/>
</dbReference>
<dbReference type="SUPFAM" id="SSF53218">
    <property type="entry name" value="Molybdenum cofactor biosynthesis proteins"/>
    <property type="match status" value="1"/>
</dbReference>
<evidence type="ECO:0000313" key="18">
    <source>
        <dbReference type="Proteomes" id="UP000297014"/>
    </source>
</evidence>
<dbReference type="Pfam" id="PF00994">
    <property type="entry name" value="MoCF_biosynth"/>
    <property type="match status" value="1"/>
</dbReference>
<organism evidence="15 17">
    <name type="scientific">Alkalihalobacillus alcalophilus ATCC 27647 = CGMCC 1.3604</name>
    <dbReference type="NCBI Taxonomy" id="1218173"/>
    <lineage>
        <taxon>Bacteria</taxon>
        <taxon>Bacillati</taxon>
        <taxon>Bacillota</taxon>
        <taxon>Bacilli</taxon>
        <taxon>Bacillales</taxon>
        <taxon>Bacillaceae</taxon>
        <taxon>Alkalihalobacillus</taxon>
    </lineage>
</organism>
<evidence type="ECO:0000256" key="11">
    <source>
        <dbReference type="ARBA" id="ARBA00023150"/>
    </source>
</evidence>
<evidence type="ECO:0000256" key="4">
    <source>
        <dbReference type="ARBA" id="ARBA00010763"/>
    </source>
</evidence>
<dbReference type="FunFam" id="3.40.980.10:FF:000004">
    <property type="entry name" value="Molybdopterin molybdenumtransferase"/>
    <property type="match status" value="1"/>
</dbReference>
<dbReference type="InterPro" id="IPR036135">
    <property type="entry name" value="MoeA_linker/N_sf"/>
</dbReference>
<keyword evidence="10 13" id="KW-0460">Magnesium</keyword>
<dbReference type="RefSeq" id="WP_003320469.1">
    <property type="nucleotide sequence ID" value="NZ_ALPT02000025.1"/>
</dbReference>
<dbReference type="EMBL" id="ALPT02000025">
    <property type="protein sequence ID" value="KGA97600.1"/>
    <property type="molecule type" value="Genomic_DNA"/>
</dbReference>
<dbReference type="SUPFAM" id="SSF63867">
    <property type="entry name" value="MoeA C-terminal domain-like"/>
    <property type="match status" value="1"/>
</dbReference>
<dbReference type="SUPFAM" id="SSF63882">
    <property type="entry name" value="MoeA N-terminal region -like"/>
    <property type="match status" value="1"/>
</dbReference>
<dbReference type="Gene3D" id="2.170.190.11">
    <property type="entry name" value="Molybdopterin biosynthesis moea protein, domain 3"/>
    <property type="match status" value="1"/>
</dbReference>
<protein>
    <recommendedName>
        <fullName evidence="6 13">Molybdopterin molybdenumtransferase</fullName>
        <ecNumber evidence="5 13">2.10.1.1</ecNumber>
    </recommendedName>
</protein>
<dbReference type="Proteomes" id="UP000002754">
    <property type="component" value="Unassembled WGS sequence"/>
</dbReference>
<reference evidence="16 18" key="2">
    <citation type="submission" date="2014-01" db="EMBL/GenBank/DDBJ databases">
        <title>Draft genome sequencing of Bacillus alcalophilus CGMCC 1.3604.</title>
        <authorList>
            <person name="Yang J."/>
            <person name="Diao L."/>
            <person name="Yang S."/>
        </authorList>
    </citation>
    <scope>NUCLEOTIDE SEQUENCE [LARGE SCALE GENOMIC DNA]</scope>
    <source>
        <strain evidence="16 18">CGMCC 1.3604</strain>
    </source>
</reference>
<comment type="caution">
    <text evidence="15">The sequence shown here is derived from an EMBL/GenBank/DDBJ whole genome shotgun (WGS) entry which is preliminary data.</text>
</comment>
<dbReference type="EMBL" id="JALP01000016">
    <property type="protein sequence ID" value="THG92184.1"/>
    <property type="molecule type" value="Genomic_DNA"/>
</dbReference>
<evidence type="ECO:0000313" key="17">
    <source>
        <dbReference type="Proteomes" id="UP000002754"/>
    </source>
</evidence>
<dbReference type="NCBIfam" id="TIGR00177">
    <property type="entry name" value="molyb_syn"/>
    <property type="match status" value="1"/>
</dbReference>
<dbReference type="GO" id="GO:0046872">
    <property type="term" value="F:metal ion binding"/>
    <property type="evidence" value="ECO:0007669"/>
    <property type="project" value="UniProtKB-UniRule"/>
</dbReference>
<dbReference type="AlphaFoldDB" id="A0A094XFM9"/>
<dbReference type="Pfam" id="PF03454">
    <property type="entry name" value="MoeA_C"/>
    <property type="match status" value="1"/>
</dbReference>
<evidence type="ECO:0000256" key="6">
    <source>
        <dbReference type="ARBA" id="ARBA00021108"/>
    </source>
</evidence>
<evidence type="ECO:0000313" key="15">
    <source>
        <dbReference type="EMBL" id="KGA97600.1"/>
    </source>
</evidence>
<dbReference type="eggNOG" id="COG0303">
    <property type="taxonomic scope" value="Bacteria"/>
</dbReference>
<evidence type="ECO:0000256" key="8">
    <source>
        <dbReference type="ARBA" id="ARBA00022679"/>
    </source>
</evidence>
<accession>A0A094XFM9</accession>
<evidence type="ECO:0000256" key="10">
    <source>
        <dbReference type="ARBA" id="ARBA00022842"/>
    </source>
</evidence>
<comment type="pathway">
    <text evidence="3 13">Cofactor biosynthesis; molybdopterin biosynthesis.</text>
</comment>
<dbReference type="Gene3D" id="3.90.105.10">
    <property type="entry name" value="Molybdopterin biosynthesis moea protein, domain 2"/>
    <property type="match status" value="1"/>
</dbReference>
<keyword evidence="17" id="KW-1185">Reference proteome</keyword>
<name>A0A094XFM9_ALKAL</name>
<comment type="function">
    <text evidence="2 13">Catalyzes the insertion of molybdate into adenylated molybdopterin with the concomitant release of AMP.</text>
</comment>
<dbReference type="CDD" id="cd00887">
    <property type="entry name" value="MoeA"/>
    <property type="match status" value="1"/>
</dbReference>
<dbReference type="GO" id="GO:0006777">
    <property type="term" value="P:Mo-molybdopterin cofactor biosynthetic process"/>
    <property type="evidence" value="ECO:0007669"/>
    <property type="project" value="UniProtKB-UniRule"/>
</dbReference>
<comment type="similarity">
    <text evidence="4 13">Belongs to the MoeA family.</text>
</comment>
<proteinExistence type="inferred from homology"/>
<evidence type="ECO:0000256" key="1">
    <source>
        <dbReference type="ARBA" id="ARBA00001946"/>
    </source>
</evidence>
<keyword evidence="11 13" id="KW-0501">Molybdenum cofactor biosynthesis</keyword>
<keyword evidence="8 13" id="KW-0808">Transferase</keyword>
<dbReference type="GO" id="GO:0005829">
    <property type="term" value="C:cytosol"/>
    <property type="evidence" value="ECO:0007669"/>
    <property type="project" value="TreeGrafter"/>
</dbReference>
<dbReference type="InterPro" id="IPR036425">
    <property type="entry name" value="MoaB/Mog-like_dom_sf"/>
</dbReference>
<dbReference type="Gene3D" id="3.40.980.10">
    <property type="entry name" value="MoaB/Mog-like domain"/>
    <property type="match status" value="1"/>
</dbReference>
<dbReference type="Gene3D" id="2.40.340.10">
    <property type="entry name" value="MoeA, C-terminal, domain IV"/>
    <property type="match status" value="1"/>
</dbReference>
<dbReference type="OrthoDB" id="9804758at2"/>
<dbReference type="SMART" id="SM00852">
    <property type="entry name" value="MoCF_biosynth"/>
    <property type="match status" value="1"/>
</dbReference>